<evidence type="ECO:0000313" key="1">
    <source>
        <dbReference type="EMBL" id="VYU43050.1"/>
    </source>
</evidence>
<gene>
    <name evidence="1" type="ORF">PCLFYP37_02869</name>
</gene>
<dbReference type="AlphaFoldDB" id="A0A6N3EPE5"/>
<dbReference type="EMBL" id="CACRUT010000016">
    <property type="protein sequence ID" value="VYU43050.1"/>
    <property type="molecule type" value="Genomic_DNA"/>
</dbReference>
<dbReference type="RefSeq" id="WP_412443004.1">
    <property type="nucleotide sequence ID" value="NZ_CACRUT010000016.1"/>
</dbReference>
<accession>A0A6N3EPE5</accession>
<sequence length="105" mass="12016">MEIKTNSTRVIYNGETTTANAKYYIEYETDGKELKRVNALVNKVEEVELPMEEGMQKGVQETLLGSIYYENGYYTMSNFPESEELPKYISDAIQIVKQIKEDASA</sequence>
<name>A0A6N3EPE5_9BACT</name>
<organism evidence="1">
    <name type="scientific">Paraprevotella clara</name>
    <dbReference type="NCBI Taxonomy" id="454154"/>
    <lineage>
        <taxon>Bacteria</taxon>
        <taxon>Pseudomonadati</taxon>
        <taxon>Bacteroidota</taxon>
        <taxon>Bacteroidia</taxon>
        <taxon>Bacteroidales</taxon>
        <taxon>Prevotellaceae</taxon>
        <taxon>Paraprevotella</taxon>
    </lineage>
</organism>
<proteinExistence type="predicted"/>
<protein>
    <submittedName>
        <fullName evidence="1">Uncharacterized protein</fullName>
    </submittedName>
</protein>
<reference evidence="1" key="1">
    <citation type="submission" date="2019-11" db="EMBL/GenBank/DDBJ databases">
        <authorList>
            <person name="Feng L."/>
        </authorList>
    </citation>
    <scope>NUCLEOTIDE SEQUENCE</scope>
    <source>
        <strain evidence="1">PclaraLFYP37</strain>
    </source>
</reference>